<keyword evidence="2" id="KW-0663">Pyridoxal phosphate</keyword>
<evidence type="ECO:0000313" key="8">
    <source>
        <dbReference type="Proteomes" id="UP000754495"/>
    </source>
</evidence>
<keyword evidence="5" id="KW-0804">Transcription</keyword>
<dbReference type="Pfam" id="PF00392">
    <property type="entry name" value="GntR"/>
    <property type="match status" value="1"/>
</dbReference>
<dbReference type="SUPFAM" id="SSF53383">
    <property type="entry name" value="PLP-dependent transferases"/>
    <property type="match status" value="1"/>
</dbReference>
<dbReference type="InterPro" id="IPR015424">
    <property type="entry name" value="PyrdxlP-dep_Trfase"/>
</dbReference>
<dbReference type="Gene3D" id="1.10.10.10">
    <property type="entry name" value="Winged helix-like DNA-binding domain superfamily/Winged helix DNA-binding domain"/>
    <property type="match status" value="1"/>
</dbReference>
<dbReference type="EMBL" id="JAANOU010000001">
    <property type="protein sequence ID" value="NIH79416.1"/>
    <property type="molecule type" value="Genomic_DNA"/>
</dbReference>
<organism evidence="7 8">
    <name type="scientific">Amycolatopsis viridis</name>
    <dbReference type="NCBI Taxonomy" id="185678"/>
    <lineage>
        <taxon>Bacteria</taxon>
        <taxon>Bacillati</taxon>
        <taxon>Actinomycetota</taxon>
        <taxon>Actinomycetes</taxon>
        <taxon>Pseudonocardiales</taxon>
        <taxon>Pseudonocardiaceae</taxon>
        <taxon>Amycolatopsis</taxon>
    </lineage>
</organism>
<dbReference type="SMART" id="SM00345">
    <property type="entry name" value="HTH_GNTR"/>
    <property type="match status" value="1"/>
</dbReference>
<reference evidence="7 8" key="1">
    <citation type="submission" date="2020-03" db="EMBL/GenBank/DDBJ databases">
        <title>Sequencing the genomes of 1000 actinobacteria strains.</title>
        <authorList>
            <person name="Klenk H.-P."/>
        </authorList>
    </citation>
    <scope>NUCLEOTIDE SEQUENCE [LARGE SCALE GENOMIC DNA]</scope>
    <source>
        <strain evidence="7 8">DSM 45668</strain>
    </source>
</reference>
<evidence type="ECO:0000256" key="1">
    <source>
        <dbReference type="ARBA" id="ARBA00005384"/>
    </source>
</evidence>
<dbReference type="InterPro" id="IPR015421">
    <property type="entry name" value="PyrdxlP-dep_Trfase_major"/>
</dbReference>
<dbReference type="Pfam" id="PF00155">
    <property type="entry name" value="Aminotran_1_2"/>
    <property type="match status" value="1"/>
</dbReference>
<dbReference type="PROSITE" id="PS50949">
    <property type="entry name" value="HTH_GNTR"/>
    <property type="match status" value="1"/>
</dbReference>
<evidence type="ECO:0000256" key="4">
    <source>
        <dbReference type="ARBA" id="ARBA00023125"/>
    </source>
</evidence>
<dbReference type="GO" id="GO:0008483">
    <property type="term" value="F:transaminase activity"/>
    <property type="evidence" value="ECO:0007669"/>
    <property type="project" value="UniProtKB-KW"/>
</dbReference>
<accession>A0ABX0SVR2</accession>
<keyword evidence="3" id="KW-0805">Transcription regulation</keyword>
<dbReference type="PANTHER" id="PTHR46577:SF1">
    <property type="entry name" value="HTH-TYPE TRANSCRIPTIONAL REGULATORY PROTEIN GABR"/>
    <property type="match status" value="1"/>
</dbReference>
<evidence type="ECO:0000313" key="7">
    <source>
        <dbReference type="EMBL" id="NIH79416.1"/>
    </source>
</evidence>
<dbReference type="PANTHER" id="PTHR46577">
    <property type="entry name" value="HTH-TYPE TRANSCRIPTIONAL REGULATORY PROTEIN GABR"/>
    <property type="match status" value="1"/>
</dbReference>
<dbReference type="Proteomes" id="UP000754495">
    <property type="component" value="Unassembled WGS sequence"/>
</dbReference>
<dbReference type="InterPro" id="IPR000524">
    <property type="entry name" value="Tscrpt_reg_HTH_GntR"/>
</dbReference>
<evidence type="ECO:0000256" key="5">
    <source>
        <dbReference type="ARBA" id="ARBA00023163"/>
    </source>
</evidence>
<dbReference type="InterPro" id="IPR051446">
    <property type="entry name" value="HTH_trans_reg/aminotransferase"/>
</dbReference>
<keyword evidence="7" id="KW-0032">Aminotransferase</keyword>
<evidence type="ECO:0000256" key="2">
    <source>
        <dbReference type="ARBA" id="ARBA00022898"/>
    </source>
</evidence>
<dbReference type="CDD" id="cd00609">
    <property type="entry name" value="AAT_like"/>
    <property type="match status" value="1"/>
</dbReference>
<dbReference type="CDD" id="cd07377">
    <property type="entry name" value="WHTH_GntR"/>
    <property type="match status" value="1"/>
</dbReference>
<dbReference type="RefSeq" id="WP_167112586.1">
    <property type="nucleotide sequence ID" value="NZ_JAANOU010000001.1"/>
</dbReference>
<dbReference type="SUPFAM" id="SSF46785">
    <property type="entry name" value="Winged helix' DNA-binding domain"/>
    <property type="match status" value="1"/>
</dbReference>
<dbReference type="Gene3D" id="3.40.640.10">
    <property type="entry name" value="Type I PLP-dependent aspartate aminotransferase-like (Major domain)"/>
    <property type="match status" value="1"/>
</dbReference>
<keyword evidence="4" id="KW-0238">DNA-binding</keyword>
<gene>
    <name evidence="7" type="ORF">FHX46_001946</name>
</gene>
<dbReference type="InterPro" id="IPR036390">
    <property type="entry name" value="WH_DNA-bd_sf"/>
</dbReference>
<comment type="similarity">
    <text evidence="1">In the C-terminal section; belongs to the class-I pyridoxal-phosphate-dependent aminotransferase family.</text>
</comment>
<sequence length="471" mass="51957">MDIQIELGPGRGRRDAIYRQIRDAILDGRLRAGDTLPPTRELAQRLAVSRTTVSAAYDRLIAEGFLESRVGSGTFVGAGARRDVRPAGGAPASLTPVAVWHDVPGPPHRFCEQPEFDFRTGAPDVSLFPFDTWRRLVTQQLRRSRRDVLTYGDPEGHPALREAIARHIGVSRAVRVTPDDVLVTNGSQQALDLAARVLIEPGARVAVEDPGYPPPRQLFTTLGARPVGVPVDEEGIVVDHIPADCRLVYVTPSHQYPLGVPMSMARRVALIEWARRHDAAILEDDYDTEFRYTGRPLEPLRNLDPSGRVLYIGSFSKVLLPGLRLGFLVAPPGLRPALAKAKYLTDWHSASVTQAALAEFMDTGEFARHLRRTRREYAARWEVVCRVVERDFPWLRLIPSSAGLHVSALSSKPVRPVVRAARQAGVRISTLGDFTTVPDALDGLVFGFGAIPRERIEPGLRAFAESDRALT</sequence>
<proteinExistence type="inferred from homology"/>
<feature type="domain" description="HTH gntR-type" evidence="6">
    <location>
        <begin position="11"/>
        <end position="79"/>
    </location>
</feature>
<evidence type="ECO:0000259" key="6">
    <source>
        <dbReference type="PROSITE" id="PS50949"/>
    </source>
</evidence>
<protein>
    <submittedName>
        <fullName evidence="7">GntR family transcriptional regulator/MocR family aminotransferase</fullName>
    </submittedName>
</protein>
<dbReference type="InterPro" id="IPR036388">
    <property type="entry name" value="WH-like_DNA-bd_sf"/>
</dbReference>
<keyword evidence="8" id="KW-1185">Reference proteome</keyword>
<evidence type="ECO:0000256" key="3">
    <source>
        <dbReference type="ARBA" id="ARBA00023015"/>
    </source>
</evidence>
<dbReference type="PRINTS" id="PR00035">
    <property type="entry name" value="HTHGNTR"/>
</dbReference>
<name>A0ABX0SVR2_9PSEU</name>
<comment type="caution">
    <text evidence="7">The sequence shown here is derived from an EMBL/GenBank/DDBJ whole genome shotgun (WGS) entry which is preliminary data.</text>
</comment>
<dbReference type="InterPro" id="IPR004839">
    <property type="entry name" value="Aminotransferase_I/II_large"/>
</dbReference>
<keyword evidence="7" id="KW-0808">Transferase</keyword>